<gene>
    <name evidence="3" type="ORF">GEV47_15030</name>
</gene>
<evidence type="ECO:0000313" key="4">
    <source>
        <dbReference type="Proteomes" id="UP000451565"/>
    </source>
</evidence>
<dbReference type="PROSITE" id="PS51257">
    <property type="entry name" value="PROKAR_LIPOPROTEIN"/>
    <property type="match status" value="1"/>
</dbReference>
<evidence type="ECO:0000256" key="2">
    <source>
        <dbReference type="SAM" id="SignalP"/>
    </source>
</evidence>
<evidence type="ECO:0008006" key="5">
    <source>
        <dbReference type="Google" id="ProtNLM"/>
    </source>
</evidence>
<reference evidence="3 4" key="1">
    <citation type="submission" date="2019-10" db="EMBL/GenBank/DDBJ databases">
        <title>Glaciimonas soli sp. nov., a psychrophilic bacterium isolated from the forest soil of a high elevation mountain in Taiwan.</title>
        <authorList>
            <person name="Wang L.-T."/>
            <person name="Shieh W.Y."/>
        </authorList>
    </citation>
    <scope>NUCLEOTIDE SEQUENCE [LARGE SCALE GENOMIC DNA]</scope>
    <source>
        <strain evidence="3 4">GS1</strain>
    </source>
</reference>
<accession>A0A843YS80</accession>
<protein>
    <recommendedName>
        <fullName evidence="5">Lipoprotein</fullName>
    </recommendedName>
</protein>
<feature type="chain" id="PRO_5032715905" description="Lipoprotein" evidence="2">
    <location>
        <begin position="29"/>
        <end position="79"/>
    </location>
</feature>
<name>A0A843YS80_9BURK</name>
<organism evidence="3 4">
    <name type="scientific">Glaciimonas soli</name>
    <dbReference type="NCBI Taxonomy" id="2590999"/>
    <lineage>
        <taxon>Bacteria</taxon>
        <taxon>Pseudomonadati</taxon>
        <taxon>Pseudomonadota</taxon>
        <taxon>Betaproteobacteria</taxon>
        <taxon>Burkholderiales</taxon>
        <taxon>Oxalobacteraceae</taxon>
        <taxon>Glaciimonas</taxon>
    </lineage>
</organism>
<dbReference type="Proteomes" id="UP000451565">
    <property type="component" value="Unassembled WGS sequence"/>
</dbReference>
<dbReference type="RefSeq" id="WP_153235559.1">
    <property type="nucleotide sequence ID" value="NZ_WINI01000007.1"/>
</dbReference>
<keyword evidence="2" id="KW-0732">Signal</keyword>
<feature type="signal peptide" evidence="2">
    <location>
        <begin position="1"/>
        <end position="28"/>
    </location>
</feature>
<evidence type="ECO:0000313" key="3">
    <source>
        <dbReference type="EMBL" id="MQR01990.1"/>
    </source>
</evidence>
<dbReference type="EMBL" id="WINI01000007">
    <property type="protein sequence ID" value="MQR01990.1"/>
    <property type="molecule type" value="Genomic_DNA"/>
</dbReference>
<sequence>MMTSIFKNAKLVPIAALAFSSVMLMTLAACKPQKPTTPHPELLKEQRDALDKAKGLEKQMQQQLQDRMKNSDAADEGQK</sequence>
<comment type="caution">
    <text evidence="3">The sequence shown here is derived from an EMBL/GenBank/DDBJ whole genome shotgun (WGS) entry which is preliminary data.</text>
</comment>
<proteinExistence type="predicted"/>
<feature type="region of interest" description="Disordered" evidence="1">
    <location>
        <begin position="52"/>
        <end position="79"/>
    </location>
</feature>
<keyword evidence="4" id="KW-1185">Reference proteome</keyword>
<dbReference type="AlphaFoldDB" id="A0A843YS80"/>
<feature type="compositionally biased region" description="Basic and acidic residues" evidence="1">
    <location>
        <begin position="66"/>
        <end position="79"/>
    </location>
</feature>
<evidence type="ECO:0000256" key="1">
    <source>
        <dbReference type="SAM" id="MobiDB-lite"/>
    </source>
</evidence>